<keyword evidence="1 2" id="KW-0728">SH3 domain</keyword>
<feature type="coiled-coil region" evidence="3">
    <location>
        <begin position="184"/>
        <end position="236"/>
    </location>
</feature>
<dbReference type="Gene3D" id="1.20.1270.60">
    <property type="entry name" value="Arfaptin homology (AH) domain/BAR domain"/>
    <property type="match status" value="1"/>
</dbReference>
<name>A0AAW2ZAL9_9EUKA</name>
<dbReference type="InterPro" id="IPR036028">
    <property type="entry name" value="SH3-like_dom_sf"/>
</dbReference>
<dbReference type="Gene3D" id="2.30.30.40">
    <property type="entry name" value="SH3 Domains"/>
    <property type="match status" value="2"/>
</dbReference>
<dbReference type="SUPFAM" id="SSF103657">
    <property type="entry name" value="BAR/IMD domain-like"/>
    <property type="match status" value="1"/>
</dbReference>
<dbReference type="AlphaFoldDB" id="A0AAW2ZAL9"/>
<dbReference type="PRINTS" id="PR00452">
    <property type="entry name" value="SH3DOMAIN"/>
</dbReference>
<dbReference type="PROSITE" id="PS50002">
    <property type="entry name" value="SH3"/>
    <property type="match status" value="2"/>
</dbReference>
<dbReference type="CDD" id="cd00174">
    <property type="entry name" value="SH3"/>
    <property type="match status" value="2"/>
</dbReference>
<evidence type="ECO:0000256" key="2">
    <source>
        <dbReference type="PROSITE-ProRule" id="PRU00192"/>
    </source>
</evidence>
<feature type="region of interest" description="Disordered" evidence="4">
    <location>
        <begin position="1"/>
        <end position="21"/>
    </location>
</feature>
<feature type="region of interest" description="Disordered" evidence="4">
    <location>
        <begin position="319"/>
        <end position="338"/>
    </location>
</feature>
<dbReference type="Proteomes" id="UP001431209">
    <property type="component" value="Unassembled WGS sequence"/>
</dbReference>
<evidence type="ECO:0000259" key="5">
    <source>
        <dbReference type="PROSITE" id="PS50002"/>
    </source>
</evidence>
<sequence>MDSSDPYSTYTPSNVAPSASITSPSNRLAYSKDLWDKFNDIINKLVSGKSNVKQIQALFITQRDVMDKFGQNLYKTKINTDENLYELIPPTTRYVQFAQASGLKLIESAVIIRKEYLEEIGALRKEISTNIKRAKKEEAKLVSEYRAAKDKVEKAKKKDFEDKNKFEQLQTTLYKADGLPPKKLTSLQKDVHKAEEQATRSELDYENSHKSLESMHTTYHQKLSTLMEQLEELDRKRIQSMRALMIRYATQQKEISQIIEREAQYMIEANEAVDEEKEIQTFIRDHHSKTFPQPIEPCEPYKVAFSEDAKSARLSKVFKPTTNSASSTPSTTPSTAGQIRSMMNGQLDNSEGKVTSPPNNVNVIPPSPIPTVDMSTPVTMNLNVIKRVKVLYDYTPTGDEELAMMENDIVDVLEVVEDGWWVGSLRGNQGFFPCNFVTDNLDFQKSPNVMDSPAVINSDQTVALYDYAAQDDSELSIKEGERLIIVKKNEDGWWFARSESSGKEGLIPSNFVQQ</sequence>
<keyword evidence="3" id="KW-0175">Coiled coil</keyword>
<evidence type="ECO:0000256" key="1">
    <source>
        <dbReference type="ARBA" id="ARBA00022443"/>
    </source>
</evidence>
<evidence type="ECO:0000313" key="7">
    <source>
        <dbReference type="Proteomes" id="UP001431209"/>
    </source>
</evidence>
<keyword evidence="7" id="KW-1185">Reference proteome</keyword>
<feature type="compositionally biased region" description="Low complexity" evidence="4">
    <location>
        <begin position="320"/>
        <end position="336"/>
    </location>
</feature>
<dbReference type="InterPro" id="IPR027267">
    <property type="entry name" value="AH/BAR_dom_sf"/>
</dbReference>
<protein>
    <recommendedName>
        <fullName evidence="5">SH3 domain-containing protein</fullName>
    </recommendedName>
</protein>
<dbReference type="SUPFAM" id="SSF50044">
    <property type="entry name" value="SH3-domain"/>
    <property type="match status" value="2"/>
</dbReference>
<dbReference type="InterPro" id="IPR001452">
    <property type="entry name" value="SH3_domain"/>
</dbReference>
<evidence type="ECO:0000256" key="3">
    <source>
        <dbReference type="SAM" id="Coils"/>
    </source>
</evidence>
<feature type="domain" description="SH3" evidence="5">
    <location>
        <begin position="456"/>
        <end position="514"/>
    </location>
</feature>
<feature type="coiled-coil region" evidence="3">
    <location>
        <begin position="117"/>
        <end position="158"/>
    </location>
</feature>
<dbReference type="Pfam" id="PF00018">
    <property type="entry name" value="SH3_1"/>
    <property type="match status" value="2"/>
</dbReference>
<gene>
    <name evidence="6" type="ORF">AKO1_012135</name>
</gene>
<reference evidence="6 7" key="1">
    <citation type="submission" date="2024-03" db="EMBL/GenBank/DDBJ databases">
        <title>The Acrasis kona genome and developmental transcriptomes reveal deep origins of eukaryotic multicellular pathways.</title>
        <authorList>
            <person name="Sheikh S."/>
            <person name="Fu C.-J."/>
            <person name="Brown M.W."/>
            <person name="Baldauf S.L."/>
        </authorList>
    </citation>
    <scope>NUCLEOTIDE SEQUENCE [LARGE SCALE GENOMIC DNA]</scope>
    <source>
        <strain evidence="6 7">ATCC MYA-3509</strain>
    </source>
</reference>
<evidence type="ECO:0000256" key="4">
    <source>
        <dbReference type="SAM" id="MobiDB-lite"/>
    </source>
</evidence>
<organism evidence="6 7">
    <name type="scientific">Acrasis kona</name>
    <dbReference type="NCBI Taxonomy" id="1008807"/>
    <lineage>
        <taxon>Eukaryota</taxon>
        <taxon>Discoba</taxon>
        <taxon>Heterolobosea</taxon>
        <taxon>Tetramitia</taxon>
        <taxon>Eutetramitia</taxon>
        <taxon>Acrasidae</taxon>
        <taxon>Acrasis</taxon>
    </lineage>
</organism>
<comment type="caution">
    <text evidence="6">The sequence shown here is derived from an EMBL/GenBank/DDBJ whole genome shotgun (WGS) entry which is preliminary data.</text>
</comment>
<dbReference type="PANTHER" id="PTHR15735:SF21">
    <property type="entry name" value="PROTEIN NERVOUS WRECK"/>
    <property type="match status" value="1"/>
</dbReference>
<evidence type="ECO:0000313" key="6">
    <source>
        <dbReference type="EMBL" id="KAL0486917.1"/>
    </source>
</evidence>
<feature type="domain" description="SH3" evidence="5">
    <location>
        <begin position="383"/>
        <end position="442"/>
    </location>
</feature>
<accession>A0AAW2ZAL9</accession>
<proteinExistence type="predicted"/>
<dbReference type="PANTHER" id="PTHR15735">
    <property type="entry name" value="FCH AND DOUBLE SH3 DOMAINS PROTEIN"/>
    <property type="match status" value="1"/>
</dbReference>
<dbReference type="SMART" id="SM00326">
    <property type="entry name" value="SH3"/>
    <property type="match status" value="2"/>
</dbReference>
<dbReference type="EMBL" id="JAOPGA020001283">
    <property type="protein sequence ID" value="KAL0486917.1"/>
    <property type="molecule type" value="Genomic_DNA"/>
</dbReference>